<sequence length="334" mass="36662">MKKYLVKRILGIIPALLGLSILIFILTRLMPGDSIRLAAGTDATPAQIEALRIEMGLDKPVYIQYFNYVKGLFTGDWGLSLRTKRNVFLDIRDTFAATFELSLVGMIFAVAIGVPMGVIAAVRNNKLSDQIIRVTSLSGIALPRFFLAILLQFFFSYVLGWFPVIGRGKVVPTGITGMRLLDSLLTLNFAAFANSFQHILLPAMALAIASAAQIMRLTRTNMLEQLNKEYIVAANSYGLPSNLIYNRYMLKNAFISVLTTIGMQFSSLIGSAFLVETVFGWPGMASYSIAGLMYKDYNAIIGVTMVIGVIFAVSNLLVDIAYGILDPQIRLGKA</sequence>
<comment type="similarity">
    <text evidence="7">Belongs to the binding-protein-dependent transport system permease family.</text>
</comment>
<dbReference type="InterPro" id="IPR000515">
    <property type="entry name" value="MetI-like"/>
</dbReference>
<feature type="transmembrane region" description="Helical" evidence="7">
    <location>
        <begin position="145"/>
        <end position="165"/>
    </location>
</feature>
<feature type="transmembrane region" description="Helical" evidence="7">
    <location>
        <begin position="185"/>
        <end position="209"/>
    </location>
</feature>
<dbReference type="EMBL" id="JAGGKC010000024">
    <property type="protein sequence ID" value="MBP1920122.1"/>
    <property type="molecule type" value="Genomic_DNA"/>
</dbReference>
<accession>A0ABS4G6F2</accession>
<evidence type="ECO:0000259" key="8">
    <source>
        <dbReference type="PROSITE" id="PS50928"/>
    </source>
</evidence>
<evidence type="ECO:0000256" key="7">
    <source>
        <dbReference type="RuleBase" id="RU363032"/>
    </source>
</evidence>
<gene>
    <name evidence="9" type="ORF">J2Z34_002620</name>
</gene>
<proteinExistence type="inferred from homology"/>
<dbReference type="PANTHER" id="PTHR43163">
    <property type="entry name" value="DIPEPTIDE TRANSPORT SYSTEM PERMEASE PROTEIN DPPB-RELATED"/>
    <property type="match status" value="1"/>
</dbReference>
<dbReference type="InterPro" id="IPR035906">
    <property type="entry name" value="MetI-like_sf"/>
</dbReference>
<feature type="transmembrane region" description="Helical" evidence="7">
    <location>
        <begin position="103"/>
        <end position="124"/>
    </location>
</feature>
<evidence type="ECO:0000256" key="6">
    <source>
        <dbReference type="ARBA" id="ARBA00023136"/>
    </source>
</evidence>
<dbReference type="Pfam" id="PF00528">
    <property type="entry name" value="BPD_transp_1"/>
    <property type="match status" value="1"/>
</dbReference>
<feature type="transmembrane region" description="Helical" evidence="7">
    <location>
        <begin position="299"/>
        <end position="325"/>
    </location>
</feature>
<evidence type="ECO:0000256" key="3">
    <source>
        <dbReference type="ARBA" id="ARBA00022475"/>
    </source>
</evidence>
<comment type="caution">
    <text evidence="9">The sequence shown here is derived from an EMBL/GenBank/DDBJ whole genome shotgun (WGS) entry which is preliminary data.</text>
</comment>
<organism evidence="9 10">
    <name type="scientific">Youngiibacter multivorans</name>
    <dbReference type="NCBI Taxonomy" id="937251"/>
    <lineage>
        <taxon>Bacteria</taxon>
        <taxon>Bacillati</taxon>
        <taxon>Bacillota</taxon>
        <taxon>Clostridia</taxon>
        <taxon>Eubacteriales</taxon>
        <taxon>Clostridiaceae</taxon>
        <taxon>Youngiibacter</taxon>
    </lineage>
</organism>
<keyword evidence="6 7" id="KW-0472">Membrane</keyword>
<evidence type="ECO:0000313" key="9">
    <source>
        <dbReference type="EMBL" id="MBP1920122.1"/>
    </source>
</evidence>
<dbReference type="SUPFAM" id="SSF161098">
    <property type="entry name" value="MetI-like"/>
    <property type="match status" value="1"/>
</dbReference>
<comment type="subcellular location">
    <subcellularLocation>
        <location evidence="1 7">Cell membrane</location>
        <topology evidence="1 7">Multi-pass membrane protein</topology>
    </subcellularLocation>
</comment>
<feature type="transmembrane region" description="Helical" evidence="7">
    <location>
        <begin position="9"/>
        <end position="27"/>
    </location>
</feature>
<feature type="transmembrane region" description="Helical" evidence="7">
    <location>
        <begin position="253"/>
        <end position="279"/>
    </location>
</feature>
<evidence type="ECO:0000256" key="5">
    <source>
        <dbReference type="ARBA" id="ARBA00022989"/>
    </source>
</evidence>
<evidence type="ECO:0000256" key="2">
    <source>
        <dbReference type="ARBA" id="ARBA00022448"/>
    </source>
</evidence>
<name>A0ABS4G6F2_9CLOT</name>
<dbReference type="Proteomes" id="UP001519271">
    <property type="component" value="Unassembled WGS sequence"/>
</dbReference>
<keyword evidence="3" id="KW-1003">Cell membrane</keyword>
<keyword evidence="5 7" id="KW-1133">Transmembrane helix</keyword>
<reference evidence="9 10" key="1">
    <citation type="submission" date="2021-03" db="EMBL/GenBank/DDBJ databases">
        <title>Genomic Encyclopedia of Type Strains, Phase IV (KMG-IV): sequencing the most valuable type-strain genomes for metagenomic binning, comparative biology and taxonomic classification.</title>
        <authorList>
            <person name="Goeker M."/>
        </authorList>
    </citation>
    <scope>NUCLEOTIDE SEQUENCE [LARGE SCALE GENOMIC DNA]</scope>
    <source>
        <strain evidence="9 10">DSM 6139</strain>
    </source>
</reference>
<dbReference type="PROSITE" id="PS50928">
    <property type="entry name" value="ABC_TM1"/>
    <property type="match status" value="1"/>
</dbReference>
<dbReference type="RefSeq" id="WP_209460300.1">
    <property type="nucleotide sequence ID" value="NZ_JAGGKC010000024.1"/>
</dbReference>
<feature type="domain" description="ABC transmembrane type-1" evidence="8">
    <location>
        <begin position="95"/>
        <end position="322"/>
    </location>
</feature>
<dbReference type="PANTHER" id="PTHR43163:SF6">
    <property type="entry name" value="DIPEPTIDE TRANSPORT SYSTEM PERMEASE PROTEIN DPPB-RELATED"/>
    <property type="match status" value="1"/>
</dbReference>
<dbReference type="InterPro" id="IPR045621">
    <property type="entry name" value="BPD_transp_1_N"/>
</dbReference>
<protein>
    <submittedName>
        <fullName evidence="9">Peptide/nickel transport system permease protein</fullName>
    </submittedName>
</protein>
<evidence type="ECO:0000256" key="1">
    <source>
        <dbReference type="ARBA" id="ARBA00004651"/>
    </source>
</evidence>
<keyword evidence="4 7" id="KW-0812">Transmembrane</keyword>
<evidence type="ECO:0000256" key="4">
    <source>
        <dbReference type="ARBA" id="ARBA00022692"/>
    </source>
</evidence>
<dbReference type="Gene3D" id="1.10.3720.10">
    <property type="entry name" value="MetI-like"/>
    <property type="match status" value="1"/>
</dbReference>
<dbReference type="CDD" id="cd06261">
    <property type="entry name" value="TM_PBP2"/>
    <property type="match status" value="1"/>
</dbReference>
<evidence type="ECO:0000313" key="10">
    <source>
        <dbReference type="Proteomes" id="UP001519271"/>
    </source>
</evidence>
<keyword evidence="2 7" id="KW-0813">Transport</keyword>
<keyword evidence="10" id="KW-1185">Reference proteome</keyword>
<dbReference type="Pfam" id="PF19300">
    <property type="entry name" value="BPD_transp_1_N"/>
    <property type="match status" value="1"/>
</dbReference>